<accession>A0A183G3G6</accession>
<feature type="region of interest" description="Disordered" evidence="1">
    <location>
        <begin position="37"/>
        <end position="93"/>
    </location>
</feature>
<organism evidence="3 4">
    <name type="scientific">Heligmosomoides polygyrus</name>
    <name type="common">Parasitic roundworm</name>
    <dbReference type="NCBI Taxonomy" id="6339"/>
    <lineage>
        <taxon>Eukaryota</taxon>
        <taxon>Metazoa</taxon>
        <taxon>Ecdysozoa</taxon>
        <taxon>Nematoda</taxon>
        <taxon>Chromadorea</taxon>
        <taxon>Rhabditida</taxon>
        <taxon>Rhabditina</taxon>
        <taxon>Rhabditomorpha</taxon>
        <taxon>Strongyloidea</taxon>
        <taxon>Heligmosomidae</taxon>
        <taxon>Heligmosomoides</taxon>
    </lineage>
</organism>
<protein>
    <submittedName>
        <fullName evidence="2 4">Uncharacterized protein</fullName>
    </submittedName>
</protein>
<dbReference type="EMBL" id="UZAH01029130">
    <property type="protein sequence ID" value="VDP04410.1"/>
    <property type="molecule type" value="Genomic_DNA"/>
</dbReference>
<proteinExistence type="predicted"/>
<evidence type="ECO:0000256" key="1">
    <source>
        <dbReference type="SAM" id="MobiDB-lite"/>
    </source>
</evidence>
<gene>
    <name evidence="2" type="ORF">HPBE_LOCUS15944</name>
</gene>
<keyword evidence="3" id="KW-1185">Reference proteome</keyword>
<dbReference type="WBParaSite" id="HPBE_0001594501-mRNA-1">
    <property type="protein sequence ID" value="HPBE_0001594501-mRNA-1"/>
    <property type="gene ID" value="HPBE_0001594501"/>
</dbReference>
<feature type="compositionally biased region" description="Basic and acidic residues" evidence="1">
    <location>
        <begin position="77"/>
        <end position="93"/>
    </location>
</feature>
<accession>A0A3P8AK68</accession>
<dbReference type="AlphaFoldDB" id="A0A183G3G6"/>
<evidence type="ECO:0000313" key="3">
    <source>
        <dbReference type="Proteomes" id="UP000050761"/>
    </source>
</evidence>
<dbReference type="Proteomes" id="UP000050761">
    <property type="component" value="Unassembled WGS sequence"/>
</dbReference>
<evidence type="ECO:0000313" key="4">
    <source>
        <dbReference type="WBParaSite" id="HPBE_0001594501-mRNA-1"/>
    </source>
</evidence>
<feature type="compositionally biased region" description="Basic and acidic residues" evidence="1">
    <location>
        <begin position="38"/>
        <end position="56"/>
    </location>
</feature>
<reference evidence="2 3" key="1">
    <citation type="submission" date="2018-11" db="EMBL/GenBank/DDBJ databases">
        <authorList>
            <consortium name="Pathogen Informatics"/>
        </authorList>
    </citation>
    <scope>NUCLEOTIDE SEQUENCE [LARGE SCALE GENOMIC DNA]</scope>
</reference>
<sequence>MCLLHRWHVCPLPTSQERLSARRMVIAVHTKQLNDGTLKTERSEWESTREPDDSWRESISTHSDGNLKRGSLSRHRERIDVRDRDDDKDHAKNDCDLGSSALRSFTKWDKIPVKRPLGTLSSISI</sequence>
<name>A0A183G3G6_HELPZ</name>
<evidence type="ECO:0000313" key="2">
    <source>
        <dbReference type="EMBL" id="VDP04410.1"/>
    </source>
</evidence>
<reference evidence="4" key="2">
    <citation type="submission" date="2019-09" db="UniProtKB">
        <authorList>
            <consortium name="WormBaseParasite"/>
        </authorList>
    </citation>
    <scope>IDENTIFICATION</scope>
</reference>